<dbReference type="AlphaFoldDB" id="A0A6L5YMP0"/>
<dbReference type="SUPFAM" id="SSF51735">
    <property type="entry name" value="NAD(P)-binding Rossmann-fold domains"/>
    <property type="match status" value="1"/>
</dbReference>
<name>A0A6L5YMP0_9FIRM</name>
<evidence type="ECO:0000259" key="2">
    <source>
        <dbReference type="Pfam" id="PF04321"/>
    </source>
</evidence>
<dbReference type="InterPro" id="IPR036291">
    <property type="entry name" value="NAD(P)-bd_dom_sf"/>
</dbReference>
<dbReference type="InterPro" id="IPR029903">
    <property type="entry name" value="RmlD-like-bd"/>
</dbReference>
<dbReference type="RefSeq" id="WP_154428020.1">
    <property type="nucleotide sequence ID" value="NZ_VUNI01000001.1"/>
</dbReference>
<keyword evidence="1" id="KW-0472">Membrane</keyword>
<keyword evidence="4" id="KW-1185">Reference proteome</keyword>
<keyword evidence="1" id="KW-1133">Transmembrane helix</keyword>
<evidence type="ECO:0000256" key="1">
    <source>
        <dbReference type="SAM" id="Phobius"/>
    </source>
</evidence>
<feature type="domain" description="RmlD-like substrate binding" evidence="2">
    <location>
        <begin position="1"/>
        <end position="252"/>
    </location>
</feature>
<dbReference type="EMBL" id="VUNI01000001">
    <property type="protein sequence ID" value="MST73660.1"/>
    <property type="molecule type" value="Genomic_DNA"/>
</dbReference>
<reference evidence="3 4" key="1">
    <citation type="submission" date="2019-08" db="EMBL/GenBank/DDBJ databases">
        <title>In-depth cultivation of the pig gut microbiome towards novel bacterial diversity and tailored functional studies.</title>
        <authorList>
            <person name="Wylensek D."/>
            <person name="Hitch T.C.A."/>
            <person name="Clavel T."/>
        </authorList>
    </citation>
    <scope>NUCLEOTIDE SEQUENCE [LARGE SCALE GENOMIC DNA]</scope>
    <source>
        <strain evidence="3 4">MUC/MUC-530-WT-4D</strain>
    </source>
</reference>
<protein>
    <submittedName>
        <fullName evidence="3">NAD(P)-dependent oxidoreductase</fullName>
    </submittedName>
</protein>
<sequence>MNILLIGGAGVLIDDLILKFRKEGHRVFLLTGEKYKQTKYERVFEKYNFTYDCEELSEIMESVNPDVTIFMGAFDTNFRWKEVERETARYTSSLISLLVAYAKIAKGRFIVLSSDEVFDGNYDLPVTEDVAVQAKNPKAVMLAQAEQVCDNFRKGWNLDVMVLRLDHMYTIPRESSDVHDFCSDMCLRALQDGVIRVNGGHRFSLLNERDAVEFIYQTAKKKTHKYSLYHLSSGESVTELEVAQMIQKYMDDSISIVNNSEKEYKCILDGRRFEEEYGISTFGSLEDTIRKITAYMKKNREAFAYNEKIRLPWWKRLWHKWQWLLKALIPFAENVICFIPFFMINNRVTDSAYFSSLDPYLLYVLLFAIVYGQQQATFSAILSVAGYLFRQMYNRTGFAVIIDYNTYVWMAQLFILGLVVGYMRDQIRSIRMESAELEEHLSRQIRGIKDINGSNVRVKDVLEQQVINQKDSIGKIYNITSKLDQYMSEEVLFYAVEMLTELLNTRDVAIYNVVNGDYARMFSAASEKARSLGNSIRYREMGSMYESLKEHKVYINKTMDQAYPLMANAIYENDEMKMIIMIWGLTWDRMTLGQANFLSVVSYLIQNAVLRANRYMNALEEKRYMEDTGILEPEAFSSLVKAYVRAQNRDLAECTLLKIQTAEDDYSHAAQILGKKLRNSDYLGVLPDGGLYILLANTKKEEALIVGSRLEELGYQNEIVENIDV</sequence>
<evidence type="ECO:0000313" key="4">
    <source>
        <dbReference type="Proteomes" id="UP000474024"/>
    </source>
</evidence>
<gene>
    <name evidence="3" type="ORF">FYJ75_01240</name>
</gene>
<dbReference type="Pfam" id="PF04321">
    <property type="entry name" value="RmlD_sub_bind"/>
    <property type="match status" value="1"/>
</dbReference>
<feature type="transmembrane region" description="Helical" evidence="1">
    <location>
        <begin position="363"/>
        <end position="389"/>
    </location>
</feature>
<dbReference type="PANTHER" id="PTHR43000">
    <property type="entry name" value="DTDP-D-GLUCOSE 4,6-DEHYDRATASE-RELATED"/>
    <property type="match status" value="1"/>
</dbReference>
<proteinExistence type="predicted"/>
<evidence type="ECO:0000313" key="3">
    <source>
        <dbReference type="EMBL" id="MST73660.1"/>
    </source>
</evidence>
<comment type="caution">
    <text evidence="3">The sequence shown here is derived from an EMBL/GenBank/DDBJ whole genome shotgun (WGS) entry which is preliminary data.</text>
</comment>
<organism evidence="3 4">
    <name type="scientific">Roseburia porci</name>
    <dbReference type="NCBI Taxonomy" id="2605790"/>
    <lineage>
        <taxon>Bacteria</taxon>
        <taxon>Bacillati</taxon>
        <taxon>Bacillota</taxon>
        <taxon>Clostridia</taxon>
        <taxon>Lachnospirales</taxon>
        <taxon>Lachnospiraceae</taxon>
        <taxon>Roseburia</taxon>
    </lineage>
</organism>
<dbReference type="Proteomes" id="UP000474024">
    <property type="component" value="Unassembled WGS sequence"/>
</dbReference>
<accession>A0A6L5YMP0</accession>
<feature type="transmembrane region" description="Helical" evidence="1">
    <location>
        <begin position="323"/>
        <end position="343"/>
    </location>
</feature>
<keyword evidence="1" id="KW-0812">Transmembrane</keyword>
<feature type="transmembrane region" description="Helical" evidence="1">
    <location>
        <begin position="401"/>
        <end position="423"/>
    </location>
</feature>
<dbReference type="Gene3D" id="3.40.50.720">
    <property type="entry name" value="NAD(P)-binding Rossmann-like Domain"/>
    <property type="match status" value="1"/>
</dbReference>